<dbReference type="InterPro" id="IPR013087">
    <property type="entry name" value="Znf_C2H2_type"/>
</dbReference>
<dbReference type="EMBL" id="JAPWTJ010001080">
    <property type="protein sequence ID" value="KAJ8973929.1"/>
    <property type="molecule type" value="Genomic_DNA"/>
</dbReference>
<reference evidence="3" key="1">
    <citation type="journal article" date="2023" name="Insect Mol. Biol.">
        <title>Genome sequencing provides insights into the evolution of gene families encoding plant cell wall-degrading enzymes in longhorned beetles.</title>
        <authorList>
            <person name="Shin N.R."/>
            <person name="Okamura Y."/>
            <person name="Kirsch R."/>
            <person name="Pauchet Y."/>
        </authorList>
    </citation>
    <scope>NUCLEOTIDE SEQUENCE</scope>
    <source>
        <strain evidence="3">MMC_N1</strain>
    </source>
</reference>
<organism evidence="3 4">
    <name type="scientific">Molorchus minor</name>
    <dbReference type="NCBI Taxonomy" id="1323400"/>
    <lineage>
        <taxon>Eukaryota</taxon>
        <taxon>Metazoa</taxon>
        <taxon>Ecdysozoa</taxon>
        <taxon>Arthropoda</taxon>
        <taxon>Hexapoda</taxon>
        <taxon>Insecta</taxon>
        <taxon>Pterygota</taxon>
        <taxon>Neoptera</taxon>
        <taxon>Endopterygota</taxon>
        <taxon>Coleoptera</taxon>
        <taxon>Polyphaga</taxon>
        <taxon>Cucujiformia</taxon>
        <taxon>Chrysomeloidea</taxon>
        <taxon>Cerambycidae</taxon>
        <taxon>Lamiinae</taxon>
        <taxon>Monochamini</taxon>
        <taxon>Molorchus</taxon>
    </lineage>
</organism>
<evidence type="ECO:0000256" key="1">
    <source>
        <dbReference type="PROSITE-ProRule" id="PRU00042"/>
    </source>
</evidence>
<dbReference type="PROSITE" id="PS50157">
    <property type="entry name" value="ZINC_FINGER_C2H2_2"/>
    <property type="match status" value="1"/>
</dbReference>
<dbReference type="SMART" id="SM00355">
    <property type="entry name" value="ZnF_C2H2"/>
    <property type="match status" value="3"/>
</dbReference>
<evidence type="ECO:0000313" key="3">
    <source>
        <dbReference type="EMBL" id="KAJ8973929.1"/>
    </source>
</evidence>
<keyword evidence="1" id="KW-0862">Zinc</keyword>
<dbReference type="Gene3D" id="3.30.160.60">
    <property type="entry name" value="Classic Zinc Finger"/>
    <property type="match status" value="1"/>
</dbReference>
<keyword evidence="1" id="KW-0863">Zinc-finger</keyword>
<proteinExistence type="predicted"/>
<dbReference type="Proteomes" id="UP001162164">
    <property type="component" value="Unassembled WGS sequence"/>
</dbReference>
<sequence length="127" mass="15379">MQMNELIRYAPRSLKSPAMCKYCLKECSNILWYTFLSPANRLRHEKRHNDPRYELSCNICWKRHDTKEDLEMHMTRHEMKYSCAECGELVATKNQLRNHMSENHVSKEYIEKEKEMFIKDGLQEYTI</sequence>
<name>A0ABQ9J8G3_9CUCU</name>
<gene>
    <name evidence="3" type="ORF">NQ317_001135</name>
</gene>
<keyword evidence="1" id="KW-0479">Metal-binding</keyword>
<protein>
    <recommendedName>
        <fullName evidence="2">C2H2-type domain-containing protein</fullName>
    </recommendedName>
</protein>
<dbReference type="InterPro" id="IPR036236">
    <property type="entry name" value="Znf_C2H2_sf"/>
</dbReference>
<evidence type="ECO:0000313" key="4">
    <source>
        <dbReference type="Proteomes" id="UP001162164"/>
    </source>
</evidence>
<comment type="caution">
    <text evidence="3">The sequence shown here is derived from an EMBL/GenBank/DDBJ whole genome shotgun (WGS) entry which is preliminary data.</text>
</comment>
<accession>A0ABQ9J8G3</accession>
<feature type="domain" description="C2H2-type" evidence="2">
    <location>
        <begin position="81"/>
        <end position="109"/>
    </location>
</feature>
<evidence type="ECO:0000259" key="2">
    <source>
        <dbReference type="PROSITE" id="PS50157"/>
    </source>
</evidence>
<keyword evidence="4" id="KW-1185">Reference proteome</keyword>
<dbReference type="SUPFAM" id="SSF57667">
    <property type="entry name" value="beta-beta-alpha zinc fingers"/>
    <property type="match status" value="1"/>
</dbReference>
<dbReference type="PROSITE" id="PS00028">
    <property type="entry name" value="ZINC_FINGER_C2H2_1"/>
    <property type="match status" value="1"/>
</dbReference>